<evidence type="ECO:0000256" key="8">
    <source>
        <dbReference type="ARBA" id="ARBA00061528"/>
    </source>
</evidence>
<dbReference type="FunFam" id="3.40.50.2300:FF:000237">
    <property type="entry name" value="Arsenate reductase"/>
    <property type="match status" value="1"/>
</dbReference>
<dbReference type="EMBL" id="AP021853">
    <property type="protein sequence ID" value="BBN97669.1"/>
    <property type="molecule type" value="Genomic_DNA"/>
</dbReference>
<reference evidence="12 13" key="1">
    <citation type="submission" date="2019-09" db="EMBL/GenBank/DDBJ databases">
        <title>Complete genome sequence of Sporolactobacillus terrae 70-3.</title>
        <authorList>
            <person name="Tanaka N."/>
            <person name="Shiwa Y."/>
            <person name="Fujita N."/>
            <person name="Tanasupawat S."/>
        </authorList>
    </citation>
    <scope>NUCLEOTIDE SEQUENCE [LARGE SCALE GENOMIC DNA]</scope>
    <source>
        <strain evidence="12 13">70-3</strain>
    </source>
</reference>
<dbReference type="GO" id="GO:0004725">
    <property type="term" value="F:protein tyrosine phosphatase activity"/>
    <property type="evidence" value="ECO:0007669"/>
    <property type="project" value="UniProtKB-UniRule"/>
</dbReference>
<evidence type="ECO:0000259" key="11">
    <source>
        <dbReference type="SMART" id="SM00226"/>
    </source>
</evidence>
<evidence type="ECO:0000256" key="5">
    <source>
        <dbReference type="ARBA" id="ARBA00023284"/>
    </source>
</evidence>
<evidence type="ECO:0000256" key="4">
    <source>
        <dbReference type="ARBA" id="ARBA00023157"/>
    </source>
</evidence>
<dbReference type="InterPro" id="IPR036196">
    <property type="entry name" value="Ptyr_pPase_sf"/>
</dbReference>
<keyword evidence="3" id="KW-0560">Oxidoreductase</keyword>
<dbReference type="Proteomes" id="UP000326951">
    <property type="component" value="Chromosome"/>
</dbReference>
<evidence type="ECO:0000256" key="7">
    <source>
        <dbReference type="ARBA" id="ARBA00052766"/>
    </source>
</evidence>
<dbReference type="InterPro" id="IPR023485">
    <property type="entry name" value="Ptyr_pPase"/>
</dbReference>
<evidence type="ECO:0000256" key="2">
    <source>
        <dbReference type="ARBA" id="ARBA00022849"/>
    </source>
</evidence>
<proteinExistence type="inferred from homology"/>
<dbReference type="NCBIfam" id="TIGR02691">
    <property type="entry name" value="arsC_pI258_fam"/>
    <property type="match status" value="1"/>
</dbReference>
<evidence type="ECO:0000256" key="1">
    <source>
        <dbReference type="ARBA" id="ARBA00022490"/>
    </source>
</evidence>
<dbReference type="Gene3D" id="3.40.50.2300">
    <property type="match status" value="1"/>
</dbReference>
<dbReference type="AlphaFoldDB" id="A0A5K7WVE5"/>
<evidence type="ECO:0000256" key="9">
    <source>
        <dbReference type="ARBA" id="ARBA00066655"/>
    </source>
</evidence>
<feature type="domain" description="Phosphotyrosine protein phosphatase I" evidence="11">
    <location>
        <begin position="4"/>
        <end position="137"/>
    </location>
</feature>
<dbReference type="EC" id="1.20.4.4" evidence="9 10"/>
<accession>A0A5K7WVE5</accession>
<dbReference type="Pfam" id="PF01451">
    <property type="entry name" value="LMWPc"/>
    <property type="match status" value="1"/>
</dbReference>
<comment type="similarity">
    <text evidence="8">Belongs to the low molecular weight phosphotyrosine protein phosphatase family. Thioredoxin-coupled ArsC subfamily.</text>
</comment>
<keyword evidence="2" id="KW-0059">Arsenical resistance</keyword>
<evidence type="ECO:0000256" key="10">
    <source>
        <dbReference type="NCBIfam" id="TIGR02691"/>
    </source>
</evidence>
<keyword evidence="1" id="KW-0963">Cytoplasm</keyword>
<dbReference type="NCBIfam" id="NF010053">
    <property type="entry name" value="PRK13530.1"/>
    <property type="match status" value="1"/>
</dbReference>
<evidence type="ECO:0000313" key="12">
    <source>
        <dbReference type="EMBL" id="BBN97669.1"/>
    </source>
</evidence>
<dbReference type="PANTHER" id="PTHR43428:SF1">
    <property type="entry name" value="ARSENATE REDUCTASE"/>
    <property type="match status" value="1"/>
</dbReference>
<dbReference type="GO" id="GO:0030612">
    <property type="term" value="F:arsenate reductase (thioredoxin) activity"/>
    <property type="evidence" value="ECO:0007669"/>
    <property type="project" value="UniProtKB-UniRule"/>
</dbReference>
<dbReference type="RefSeq" id="WP_028983463.1">
    <property type="nucleotide sequence ID" value="NZ_AP021853.1"/>
</dbReference>
<dbReference type="CDD" id="cd16345">
    <property type="entry name" value="LMWP_ArsC"/>
    <property type="match status" value="1"/>
</dbReference>
<protein>
    <recommendedName>
        <fullName evidence="6 10">Arsenate reductase</fullName>
        <ecNumber evidence="9 10">1.20.4.4</ecNumber>
    </recommendedName>
</protein>
<evidence type="ECO:0000256" key="3">
    <source>
        <dbReference type="ARBA" id="ARBA00023002"/>
    </source>
</evidence>
<dbReference type="GO" id="GO:0046685">
    <property type="term" value="P:response to arsenic-containing substance"/>
    <property type="evidence" value="ECO:0007669"/>
    <property type="project" value="UniProtKB-UniRule"/>
</dbReference>
<evidence type="ECO:0000256" key="6">
    <source>
        <dbReference type="ARBA" id="ARBA00039879"/>
    </source>
</evidence>
<sequence length="143" mass="16180">MSKKIIYFLCTGNSCRSQMAEGFAKKYLENDFDVHSAGIEAHGLNPNAVKAMNEVGIDISDQKSKRIDPSLLNRAYLVVTLCGDAEERCPMTPPNVRREHWGFDDPAKAEGTDEEKWRVFQQVRDGIGTRIKRFAEEDEQVSN</sequence>
<comment type="catalytic activity">
    <reaction evidence="7">
        <text>arsenate + [thioredoxin]-dithiol + H(+) = arsenite + [thioredoxin]-disulfide + H2O</text>
        <dbReference type="Rhea" id="RHEA:43848"/>
        <dbReference type="Rhea" id="RHEA-COMP:10698"/>
        <dbReference type="Rhea" id="RHEA-COMP:10700"/>
        <dbReference type="ChEBI" id="CHEBI:15377"/>
        <dbReference type="ChEBI" id="CHEBI:15378"/>
        <dbReference type="ChEBI" id="CHEBI:29242"/>
        <dbReference type="ChEBI" id="CHEBI:29950"/>
        <dbReference type="ChEBI" id="CHEBI:48597"/>
        <dbReference type="ChEBI" id="CHEBI:50058"/>
        <dbReference type="EC" id="1.20.4.4"/>
    </reaction>
</comment>
<keyword evidence="4" id="KW-1015">Disulfide bond</keyword>
<gene>
    <name evidence="12" type="primary">arsC_2</name>
    <name evidence="12" type="ORF">St703_03740</name>
</gene>
<dbReference type="PANTHER" id="PTHR43428">
    <property type="entry name" value="ARSENATE REDUCTASE"/>
    <property type="match status" value="1"/>
</dbReference>
<dbReference type="SMART" id="SM00226">
    <property type="entry name" value="LMWPc"/>
    <property type="match status" value="1"/>
</dbReference>
<keyword evidence="5" id="KW-0676">Redox-active center</keyword>
<evidence type="ECO:0000313" key="13">
    <source>
        <dbReference type="Proteomes" id="UP000326951"/>
    </source>
</evidence>
<dbReference type="SUPFAM" id="SSF52788">
    <property type="entry name" value="Phosphotyrosine protein phosphatases I"/>
    <property type="match status" value="1"/>
</dbReference>
<organism evidence="12 13">
    <name type="scientific">Sporolactobacillus terrae</name>
    <dbReference type="NCBI Taxonomy" id="269673"/>
    <lineage>
        <taxon>Bacteria</taxon>
        <taxon>Bacillati</taxon>
        <taxon>Bacillota</taxon>
        <taxon>Bacilli</taxon>
        <taxon>Bacillales</taxon>
        <taxon>Sporolactobacillaceae</taxon>
        <taxon>Sporolactobacillus</taxon>
    </lineage>
</organism>
<dbReference type="InterPro" id="IPR014064">
    <property type="entry name" value="Arsenate_reductase_ArsC"/>
</dbReference>
<name>A0A5K7WVE5_9BACL</name>